<organism evidence="1 2">
    <name type="scientific">Caerostris extrusa</name>
    <name type="common">Bark spider</name>
    <name type="synonym">Caerostris bankana</name>
    <dbReference type="NCBI Taxonomy" id="172846"/>
    <lineage>
        <taxon>Eukaryota</taxon>
        <taxon>Metazoa</taxon>
        <taxon>Ecdysozoa</taxon>
        <taxon>Arthropoda</taxon>
        <taxon>Chelicerata</taxon>
        <taxon>Arachnida</taxon>
        <taxon>Araneae</taxon>
        <taxon>Araneomorphae</taxon>
        <taxon>Entelegynae</taxon>
        <taxon>Araneoidea</taxon>
        <taxon>Araneidae</taxon>
        <taxon>Caerostris</taxon>
    </lineage>
</organism>
<gene>
    <name evidence="1" type="ORF">CEXT_810591</name>
</gene>
<comment type="caution">
    <text evidence="1">The sequence shown here is derived from an EMBL/GenBank/DDBJ whole genome shotgun (WGS) entry which is preliminary data.</text>
</comment>
<dbReference type="Proteomes" id="UP001054945">
    <property type="component" value="Unassembled WGS sequence"/>
</dbReference>
<evidence type="ECO:0000313" key="2">
    <source>
        <dbReference type="Proteomes" id="UP001054945"/>
    </source>
</evidence>
<dbReference type="EMBL" id="BPLR01006420">
    <property type="protein sequence ID" value="GIY09713.1"/>
    <property type="molecule type" value="Genomic_DNA"/>
</dbReference>
<keyword evidence="2" id="KW-1185">Reference proteome</keyword>
<accession>A0AAV4QI28</accession>
<dbReference type="AlphaFoldDB" id="A0AAV4QI28"/>
<reference evidence="1 2" key="1">
    <citation type="submission" date="2021-06" db="EMBL/GenBank/DDBJ databases">
        <title>Caerostris extrusa draft genome.</title>
        <authorList>
            <person name="Kono N."/>
            <person name="Arakawa K."/>
        </authorList>
    </citation>
    <scope>NUCLEOTIDE SEQUENCE [LARGE SCALE GENOMIC DNA]</scope>
</reference>
<proteinExistence type="predicted"/>
<evidence type="ECO:0000313" key="1">
    <source>
        <dbReference type="EMBL" id="GIY09713.1"/>
    </source>
</evidence>
<sequence>MTQTTSTCLFHQLLISRCIHNIRTFPWAHLSSPPELVASFIGHALLTMSSANMGKGAYSNNLVPIRFCCCDSRLGQSSVQIL</sequence>
<protein>
    <submittedName>
        <fullName evidence="1">Uncharacterized protein</fullName>
    </submittedName>
</protein>
<name>A0AAV4QI28_CAEEX</name>